<dbReference type="EMBL" id="JANBOH010000027">
    <property type="protein sequence ID" value="KAJ1647524.1"/>
    <property type="molecule type" value="Genomic_DNA"/>
</dbReference>
<evidence type="ECO:0000313" key="1">
    <source>
        <dbReference type="EMBL" id="KAJ1647524.1"/>
    </source>
</evidence>
<evidence type="ECO:0008006" key="3">
    <source>
        <dbReference type="Google" id="ProtNLM"/>
    </source>
</evidence>
<proteinExistence type="predicted"/>
<keyword evidence="2" id="KW-1185">Reference proteome</keyword>
<protein>
    <recommendedName>
        <fullName evidence="3">CCR4-NOT transcription complex subunit 11</fullName>
    </recommendedName>
</protein>
<dbReference type="Pfam" id="PF10155">
    <property type="entry name" value="CNOT11"/>
    <property type="match status" value="1"/>
</dbReference>
<dbReference type="GO" id="GO:0030014">
    <property type="term" value="C:CCR4-NOT complex"/>
    <property type="evidence" value="ECO:0007669"/>
    <property type="project" value="InterPro"/>
</dbReference>
<dbReference type="AlphaFoldDB" id="A0A9W7XPN4"/>
<accession>A0A9W7XPN4</accession>
<dbReference type="Proteomes" id="UP001145021">
    <property type="component" value="Unassembled WGS sequence"/>
</dbReference>
<organism evidence="1 2">
    <name type="scientific">Coemansia asiatica</name>
    <dbReference type="NCBI Taxonomy" id="1052880"/>
    <lineage>
        <taxon>Eukaryota</taxon>
        <taxon>Fungi</taxon>
        <taxon>Fungi incertae sedis</taxon>
        <taxon>Zoopagomycota</taxon>
        <taxon>Kickxellomycotina</taxon>
        <taxon>Kickxellomycetes</taxon>
        <taxon>Kickxellales</taxon>
        <taxon>Kickxellaceae</taxon>
        <taxon>Coemansia</taxon>
    </lineage>
</organism>
<sequence>MDEETEQAVRRHLATTVMSRPFGPLPTTIFPTFSVAADVQMITQGMQRARAIEAKTKQDSEAHVLSQLAAAVSKGMLASETELEIIKMLKRQPELCGKLPVEPAYMRFLLASCPGIFECLVSLVASAEKRNAMVRNALVSPLSAAKHNALINSVIAHASELTAETLLKYLDVVEATCRLVQKAETKMYSVRSLCKLFYIAINQNNDLAEQVFIQLSSFCLSFLKVKEAADLYKRLVELRPQASS</sequence>
<dbReference type="InterPro" id="IPR019312">
    <property type="entry name" value="CNOT11"/>
</dbReference>
<gene>
    <name evidence="1" type="ORF">LPJ64_001120</name>
</gene>
<comment type="caution">
    <text evidence="1">The sequence shown here is derived from an EMBL/GenBank/DDBJ whole genome shotgun (WGS) entry which is preliminary data.</text>
</comment>
<reference evidence="1" key="1">
    <citation type="submission" date="2022-07" db="EMBL/GenBank/DDBJ databases">
        <title>Phylogenomic reconstructions and comparative analyses of Kickxellomycotina fungi.</title>
        <authorList>
            <person name="Reynolds N.K."/>
            <person name="Stajich J.E."/>
            <person name="Barry K."/>
            <person name="Grigoriev I.V."/>
            <person name="Crous P."/>
            <person name="Smith M.E."/>
        </authorList>
    </citation>
    <scope>NUCLEOTIDE SEQUENCE</scope>
    <source>
        <strain evidence="1">NBRC 105413</strain>
    </source>
</reference>
<evidence type="ECO:0000313" key="2">
    <source>
        <dbReference type="Proteomes" id="UP001145021"/>
    </source>
</evidence>
<name>A0A9W7XPN4_9FUNG</name>